<dbReference type="InterPro" id="IPR023365">
    <property type="entry name" value="Sortase_dom-sf"/>
</dbReference>
<reference evidence="5 6" key="1">
    <citation type="submission" date="2018-06" db="EMBL/GenBank/DDBJ databases">
        <authorList>
            <consortium name="Pathogen Informatics"/>
            <person name="Doyle S."/>
        </authorList>
    </citation>
    <scope>NUCLEOTIDE SEQUENCE [LARGE SCALE GENOMIC DNA]</scope>
    <source>
        <strain evidence="5 6">NCTC7908</strain>
    </source>
</reference>
<dbReference type="Proteomes" id="UP000248741">
    <property type="component" value="Chromosome 1"/>
</dbReference>
<dbReference type="InterPro" id="IPR042003">
    <property type="entry name" value="Sortase_E"/>
</dbReference>
<sequence>MKKRATLLLPTWITEVKEAMTSSTAPGAPSGGEPKHRHGVGRHSASESKTGSHKKRPRVTFTQILGEVLLTAGILFFLFAFYESYWTNIASGKAQNEANNQLQNQWDNERVNPRKKITPELGAAFARMYIPAFGSDFQFAIVEGTSDTDLEAGPGHYQDTQLPGEKGNFAVAGHRVGKGAPFNDLGNLRTCDAVVVETQNAWNVYRVLPIDSFGEQRRAEAERCLTPEQIERVAHGDYSNISGRYITTPGDVNTISSLPGTDITTAGEDMESVMTMTTCHPQFSNAERMIVHAMLTETIPKNGSGEKPAALEEK</sequence>
<name>A0ABD7MV82_CORUL</name>
<evidence type="ECO:0000256" key="3">
    <source>
        <dbReference type="SAM" id="MobiDB-lite"/>
    </source>
</evidence>
<accession>A0ABD7MV82</accession>
<evidence type="ECO:0000256" key="1">
    <source>
        <dbReference type="ARBA" id="ARBA00022801"/>
    </source>
</evidence>
<feature type="region of interest" description="Disordered" evidence="3">
    <location>
        <begin position="19"/>
        <end position="56"/>
    </location>
</feature>
<evidence type="ECO:0000256" key="4">
    <source>
        <dbReference type="SAM" id="Phobius"/>
    </source>
</evidence>
<dbReference type="AlphaFoldDB" id="A0ABD7MV82"/>
<dbReference type="CDD" id="cd05830">
    <property type="entry name" value="Sortase_E"/>
    <property type="match status" value="1"/>
</dbReference>
<dbReference type="InterPro" id="IPR005754">
    <property type="entry name" value="Sortase"/>
</dbReference>
<organism evidence="5 6">
    <name type="scientific">Corynebacterium ulcerans</name>
    <dbReference type="NCBI Taxonomy" id="65058"/>
    <lineage>
        <taxon>Bacteria</taxon>
        <taxon>Bacillati</taxon>
        <taxon>Actinomycetota</taxon>
        <taxon>Actinomycetes</taxon>
        <taxon>Mycobacteriales</taxon>
        <taxon>Corynebacteriaceae</taxon>
        <taxon>Corynebacterium</taxon>
    </lineage>
</organism>
<gene>
    <name evidence="5" type="primary">srtB</name>
    <name evidence="5" type="ORF">NCTC7908_01991</name>
</gene>
<keyword evidence="4" id="KW-0812">Transmembrane</keyword>
<evidence type="ECO:0000256" key="2">
    <source>
        <dbReference type="PIRSR" id="PIRSR605754-1"/>
    </source>
</evidence>
<protein>
    <submittedName>
        <fullName evidence="5">Sortase-like protein</fullName>
    </submittedName>
</protein>
<evidence type="ECO:0000313" key="5">
    <source>
        <dbReference type="EMBL" id="SQG52933.1"/>
    </source>
</evidence>
<dbReference type="SUPFAM" id="SSF63817">
    <property type="entry name" value="Sortase"/>
    <property type="match status" value="1"/>
</dbReference>
<dbReference type="Gene3D" id="2.40.260.10">
    <property type="entry name" value="Sortase"/>
    <property type="match status" value="1"/>
</dbReference>
<dbReference type="EMBL" id="LS483400">
    <property type="protein sequence ID" value="SQG52933.1"/>
    <property type="molecule type" value="Genomic_DNA"/>
</dbReference>
<keyword evidence="1" id="KW-0378">Hydrolase</keyword>
<evidence type="ECO:0000313" key="6">
    <source>
        <dbReference type="Proteomes" id="UP000248741"/>
    </source>
</evidence>
<dbReference type="InterPro" id="IPR053465">
    <property type="entry name" value="Sortase_Class_E"/>
</dbReference>
<dbReference type="Pfam" id="PF04203">
    <property type="entry name" value="Sortase"/>
    <property type="match status" value="1"/>
</dbReference>
<dbReference type="GO" id="GO:0016787">
    <property type="term" value="F:hydrolase activity"/>
    <property type="evidence" value="ECO:0007669"/>
    <property type="project" value="UniProtKB-KW"/>
</dbReference>
<feature type="active site" description="Acyl-thioester intermediate" evidence="2">
    <location>
        <position position="279"/>
    </location>
</feature>
<feature type="active site" description="Proton donor/acceptor" evidence="2">
    <location>
        <position position="174"/>
    </location>
</feature>
<dbReference type="NCBIfam" id="NF033747">
    <property type="entry name" value="class_E_sortase"/>
    <property type="match status" value="1"/>
</dbReference>
<keyword evidence="4" id="KW-1133">Transmembrane helix</keyword>
<feature type="transmembrane region" description="Helical" evidence="4">
    <location>
        <begin position="64"/>
        <end position="82"/>
    </location>
</feature>
<proteinExistence type="predicted"/>
<keyword evidence="4" id="KW-0472">Membrane</keyword>